<dbReference type="SUPFAM" id="SSF51971">
    <property type="entry name" value="Nucleotide-binding domain"/>
    <property type="match status" value="1"/>
</dbReference>
<name>A0ABR8PH43_9BACL</name>
<evidence type="ECO:0000256" key="2">
    <source>
        <dbReference type="ARBA" id="ARBA00022723"/>
    </source>
</evidence>
<organism evidence="7 8">
    <name type="scientific">Sporosarcina gallistercoris</name>
    <dbReference type="NCBI Taxonomy" id="2762245"/>
    <lineage>
        <taxon>Bacteria</taxon>
        <taxon>Bacillati</taxon>
        <taxon>Bacillota</taxon>
        <taxon>Bacilli</taxon>
        <taxon>Bacillales</taxon>
        <taxon>Caryophanaceae</taxon>
        <taxon>Sporosarcina</taxon>
    </lineage>
</organism>
<accession>A0ABR8PH43</accession>
<keyword evidence="1" id="KW-0001">2Fe-2S</keyword>
<keyword evidence="2" id="KW-0479">Metal-binding</keyword>
<evidence type="ECO:0000259" key="6">
    <source>
        <dbReference type="PROSITE" id="PS51296"/>
    </source>
</evidence>
<dbReference type="PRINTS" id="PR00162">
    <property type="entry name" value="RIESKE"/>
</dbReference>
<feature type="domain" description="Rieske" evidence="6">
    <location>
        <begin position="413"/>
        <end position="459"/>
    </location>
</feature>
<dbReference type="Pfam" id="PF00355">
    <property type="entry name" value="Rieske"/>
    <property type="match status" value="1"/>
</dbReference>
<evidence type="ECO:0000256" key="4">
    <source>
        <dbReference type="ARBA" id="ARBA00023014"/>
    </source>
</evidence>
<comment type="caution">
    <text evidence="7">The sequence shown here is derived from an EMBL/GenBank/DDBJ whole genome shotgun (WGS) entry which is preliminary data.</text>
</comment>
<dbReference type="InterPro" id="IPR017941">
    <property type="entry name" value="Rieske_2Fe-2S"/>
</dbReference>
<reference evidence="7 8" key="1">
    <citation type="submission" date="2020-08" db="EMBL/GenBank/DDBJ databases">
        <title>A Genomic Blueprint of the Chicken Gut Microbiome.</title>
        <authorList>
            <person name="Gilroy R."/>
            <person name="Ravi A."/>
            <person name="Getino M."/>
            <person name="Pursley I."/>
            <person name="Horton D.L."/>
            <person name="Alikhan N.-F."/>
            <person name="Baker D."/>
            <person name="Gharbi K."/>
            <person name="Hall N."/>
            <person name="Watson M."/>
            <person name="Adriaenssens E.M."/>
            <person name="Foster-Nyarko E."/>
            <person name="Jarju S."/>
            <person name="Secka A."/>
            <person name="Antonio M."/>
            <person name="Oren A."/>
            <person name="Chaudhuri R."/>
            <person name="La Ragione R.M."/>
            <person name="Hildebrand F."/>
            <person name="Pallen M.J."/>
        </authorList>
    </citation>
    <scope>NUCLEOTIDE SEQUENCE [LARGE SCALE GENOMIC DNA]</scope>
    <source>
        <strain evidence="7 8">Sa3CUA8</strain>
    </source>
</reference>
<dbReference type="InterPro" id="IPR005805">
    <property type="entry name" value="Rieske_Fe-S_prot_C"/>
</dbReference>
<keyword evidence="3" id="KW-0408">Iron</keyword>
<dbReference type="Gene3D" id="2.102.10.10">
    <property type="entry name" value="Rieske [2Fe-2S] iron-sulphur domain"/>
    <property type="match status" value="1"/>
</dbReference>
<dbReference type="EMBL" id="JACSQY010000002">
    <property type="protein sequence ID" value="MBD7907404.1"/>
    <property type="molecule type" value="Genomic_DNA"/>
</dbReference>
<gene>
    <name evidence="7" type="ORF">H9659_03530</name>
</gene>
<sequence>MLNSLWLETAYPRETYLPPSSDTTCDVCIIGGGLCGLTAAYLLAKSGKKVLLLEKDRILEGASGNTTGKLTTQHDLVYADILKTFGAESAKVYYKTNDQAIRFAQSIAEGDELRPSNSVLFARTAIGVDALRKEADAYETLGIPFDRRLNCELPITVKETLTLSDQAQLHPVRFGQHIAKLAVSEGAQLCEKSDVRSMNLKNKSLQLASGIVITFDELLLCTHYPIEALRGMNIMKLEVKRSYLLSAPADMPLQSQYLSVDEPKRSIRTVFIDGRPHFLLGGEDHKAGVTGDTDLNYNRLAEELQSVYHLGEPIHSWSAQDPSTPDLIPYAGPISAAMPYVHICTGFRKWGMTNSLAAAQIVTDQITGQPNPAIALYSPDRTGFGTLLLQALKTTGFVLKEFTGGHLTRTDAPICTHMGCRTRWNKGDETWDCPCHGSRFRKDGSVLEGPATRPLDLKE</sequence>
<evidence type="ECO:0000313" key="7">
    <source>
        <dbReference type="EMBL" id="MBD7907404.1"/>
    </source>
</evidence>
<dbReference type="Gene3D" id="3.50.50.60">
    <property type="entry name" value="FAD/NAD(P)-binding domain"/>
    <property type="match status" value="1"/>
</dbReference>
<dbReference type="PROSITE" id="PS51296">
    <property type="entry name" value="RIESKE"/>
    <property type="match status" value="1"/>
</dbReference>
<protein>
    <submittedName>
        <fullName evidence="7">FAD-dependent oxidoreductase</fullName>
    </submittedName>
</protein>
<dbReference type="Gene3D" id="3.30.9.10">
    <property type="entry name" value="D-Amino Acid Oxidase, subunit A, domain 2"/>
    <property type="match status" value="1"/>
</dbReference>
<dbReference type="InterPro" id="IPR036188">
    <property type="entry name" value="FAD/NAD-bd_sf"/>
</dbReference>
<evidence type="ECO:0000256" key="3">
    <source>
        <dbReference type="ARBA" id="ARBA00023004"/>
    </source>
</evidence>
<proteinExistence type="predicted"/>
<dbReference type="PANTHER" id="PTHR13847:SF274">
    <property type="entry name" value="RIESKE 2FE-2S IRON-SULFUR PROTEIN YHFW-RELATED"/>
    <property type="match status" value="1"/>
</dbReference>
<keyword evidence="4" id="KW-0411">Iron-sulfur</keyword>
<dbReference type="Pfam" id="PF01266">
    <property type="entry name" value="DAO"/>
    <property type="match status" value="1"/>
</dbReference>
<dbReference type="InterPro" id="IPR036922">
    <property type="entry name" value="Rieske_2Fe-2S_sf"/>
</dbReference>
<dbReference type="PANTHER" id="PTHR13847">
    <property type="entry name" value="SARCOSINE DEHYDROGENASE-RELATED"/>
    <property type="match status" value="1"/>
</dbReference>
<dbReference type="Proteomes" id="UP000659496">
    <property type="component" value="Unassembled WGS sequence"/>
</dbReference>
<evidence type="ECO:0000313" key="8">
    <source>
        <dbReference type="Proteomes" id="UP000659496"/>
    </source>
</evidence>
<evidence type="ECO:0000256" key="1">
    <source>
        <dbReference type="ARBA" id="ARBA00022714"/>
    </source>
</evidence>
<evidence type="ECO:0000256" key="5">
    <source>
        <dbReference type="ARBA" id="ARBA00023157"/>
    </source>
</evidence>
<keyword evidence="8" id="KW-1185">Reference proteome</keyword>
<dbReference type="InterPro" id="IPR006076">
    <property type="entry name" value="FAD-dep_OxRdtase"/>
</dbReference>
<dbReference type="SUPFAM" id="SSF50022">
    <property type="entry name" value="ISP domain"/>
    <property type="match status" value="1"/>
</dbReference>
<keyword evidence="5" id="KW-1015">Disulfide bond</keyword>